<proteinExistence type="predicted"/>
<name>A0A7M1XK47_9SPIR</name>
<evidence type="ECO:0000256" key="1">
    <source>
        <dbReference type="ARBA" id="ARBA00022670"/>
    </source>
</evidence>
<dbReference type="GO" id="GO:0008237">
    <property type="term" value="F:metallopeptidase activity"/>
    <property type="evidence" value="ECO:0007669"/>
    <property type="project" value="UniProtKB-KW"/>
</dbReference>
<dbReference type="InterPro" id="IPR037518">
    <property type="entry name" value="MPN"/>
</dbReference>
<evidence type="ECO:0000256" key="2">
    <source>
        <dbReference type="ARBA" id="ARBA00022723"/>
    </source>
</evidence>
<dbReference type="AlphaFoldDB" id="A0A7M1XK47"/>
<dbReference type="PANTHER" id="PTHR30471:SF3">
    <property type="entry name" value="UPF0758 PROTEIN YEES-RELATED"/>
    <property type="match status" value="1"/>
</dbReference>
<dbReference type="KEGG" id="trc:DYE49_01295"/>
<feature type="domain" description="MPN" evidence="6">
    <location>
        <begin position="102"/>
        <end position="224"/>
    </location>
</feature>
<dbReference type="PROSITE" id="PS01302">
    <property type="entry name" value="UPF0758"/>
    <property type="match status" value="1"/>
</dbReference>
<dbReference type="Pfam" id="PF04002">
    <property type="entry name" value="RadC"/>
    <property type="match status" value="1"/>
</dbReference>
<organism evidence="7 8">
    <name type="scientific">Treponema rectale</name>
    <dbReference type="NCBI Taxonomy" id="744512"/>
    <lineage>
        <taxon>Bacteria</taxon>
        <taxon>Pseudomonadati</taxon>
        <taxon>Spirochaetota</taxon>
        <taxon>Spirochaetia</taxon>
        <taxon>Spirochaetales</taxon>
        <taxon>Treponemataceae</taxon>
        <taxon>Treponema</taxon>
    </lineage>
</organism>
<dbReference type="EMBL" id="CP031517">
    <property type="protein sequence ID" value="QOS39161.1"/>
    <property type="molecule type" value="Genomic_DNA"/>
</dbReference>
<evidence type="ECO:0000313" key="7">
    <source>
        <dbReference type="EMBL" id="QOS39161.1"/>
    </source>
</evidence>
<dbReference type="InterPro" id="IPR025657">
    <property type="entry name" value="RadC_JAB"/>
</dbReference>
<keyword evidence="3" id="KW-0378">Hydrolase</keyword>
<dbReference type="PROSITE" id="PS50249">
    <property type="entry name" value="MPN"/>
    <property type="match status" value="1"/>
</dbReference>
<protein>
    <recommendedName>
        <fullName evidence="6">MPN domain-containing protein</fullName>
    </recommendedName>
</protein>
<evidence type="ECO:0000256" key="3">
    <source>
        <dbReference type="ARBA" id="ARBA00022801"/>
    </source>
</evidence>
<dbReference type="GO" id="GO:0046872">
    <property type="term" value="F:metal ion binding"/>
    <property type="evidence" value="ECO:0007669"/>
    <property type="project" value="UniProtKB-KW"/>
</dbReference>
<dbReference type="Pfam" id="PF20582">
    <property type="entry name" value="UPF0758_N"/>
    <property type="match status" value="1"/>
</dbReference>
<dbReference type="PANTHER" id="PTHR30471">
    <property type="entry name" value="DNA REPAIR PROTEIN RADC"/>
    <property type="match status" value="1"/>
</dbReference>
<dbReference type="GO" id="GO:0006508">
    <property type="term" value="P:proteolysis"/>
    <property type="evidence" value="ECO:0007669"/>
    <property type="project" value="UniProtKB-KW"/>
</dbReference>
<accession>A0A7M1XK47</accession>
<evidence type="ECO:0000259" key="6">
    <source>
        <dbReference type="PROSITE" id="PS50249"/>
    </source>
</evidence>
<evidence type="ECO:0000256" key="5">
    <source>
        <dbReference type="ARBA" id="ARBA00023049"/>
    </source>
</evidence>
<evidence type="ECO:0000256" key="4">
    <source>
        <dbReference type="ARBA" id="ARBA00022833"/>
    </source>
</evidence>
<keyword evidence="4" id="KW-0862">Zinc</keyword>
<keyword evidence="5" id="KW-0482">Metalloprotease</keyword>
<dbReference type="Proteomes" id="UP000593591">
    <property type="component" value="Chromosome"/>
</dbReference>
<reference evidence="7 8" key="1">
    <citation type="submission" date="2018-08" db="EMBL/GenBank/DDBJ databases">
        <title>The first complete genome of Treponema rectale (CHPAT), a commensal spirochete of the bovine rectum.</title>
        <authorList>
            <person name="Staton G.J."/>
            <person name="Clegg S.R."/>
            <person name="Carter S.D."/>
            <person name="Radford A.D."/>
            <person name="Darby A."/>
            <person name="Hall N."/>
            <person name="Birtles R.J."/>
            <person name="Evans N.J."/>
        </authorList>
    </citation>
    <scope>NUCLEOTIDE SEQUENCE [LARGE SCALE GENOMIC DNA]</scope>
    <source>
        <strain evidence="7 8">CHPA</strain>
    </source>
</reference>
<dbReference type="InterPro" id="IPR046778">
    <property type="entry name" value="UPF0758_N"/>
</dbReference>
<gene>
    <name evidence="7" type="ORF">DYE49_01295</name>
</gene>
<keyword evidence="1" id="KW-0645">Protease</keyword>
<sequence>MGRLNKSVFPKNGIEKPREKAIREGISTLSDSELLALLLDTGSKKENVVQLSSRMLFEKGGLKGIFTSDVPLETYGVKKAKSHRLLAVKEIIKRLPLTSYKKIMKTEDAFLATKGIFLGKKTEVAVVIYLDRNKNVLFLQTYDFDMPGKAIVPIDKIIKDFVRLSASFVLLVHNHPSGKLLASDADIYVSAKLSKHISYVGGVLLDSIIVNDYAYLSFRQRQIEPYK</sequence>
<dbReference type="InterPro" id="IPR001405">
    <property type="entry name" value="UPF0758"/>
</dbReference>
<dbReference type="Gene3D" id="3.40.140.10">
    <property type="entry name" value="Cytidine Deaminase, domain 2"/>
    <property type="match status" value="1"/>
</dbReference>
<keyword evidence="2" id="KW-0479">Metal-binding</keyword>
<evidence type="ECO:0000313" key="8">
    <source>
        <dbReference type="Proteomes" id="UP000593591"/>
    </source>
</evidence>
<dbReference type="InterPro" id="IPR020891">
    <property type="entry name" value="UPF0758_CS"/>
</dbReference>